<keyword evidence="2" id="KW-1133">Transmembrane helix</keyword>
<dbReference type="EMBL" id="UINC01136920">
    <property type="protein sequence ID" value="SVD21968.1"/>
    <property type="molecule type" value="Genomic_DNA"/>
</dbReference>
<feature type="region of interest" description="Disordered" evidence="1">
    <location>
        <begin position="51"/>
        <end position="105"/>
    </location>
</feature>
<feature type="compositionally biased region" description="Basic and acidic residues" evidence="1">
    <location>
        <begin position="178"/>
        <end position="205"/>
    </location>
</feature>
<feature type="compositionally biased region" description="Basic and acidic residues" evidence="1">
    <location>
        <begin position="133"/>
        <end position="146"/>
    </location>
</feature>
<accession>A0A382TKK2</accession>
<dbReference type="PROSITE" id="PS50829">
    <property type="entry name" value="GYF"/>
    <property type="match status" value="1"/>
</dbReference>
<feature type="transmembrane region" description="Helical" evidence="2">
    <location>
        <begin position="109"/>
        <end position="129"/>
    </location>
</feature>
<feature type="compositionally biased region" description="Acidic residues" evidence="1">
    <location>
        <begin position="51"/>
        <end position="70"/>
    </location>
</feature>
<name>A0A382TKK2_9ZZZZ</name>
<feature type="non-terminal residue" evidence="4">
    <location>
        <position position="274"/>
    </location>
</feature>
<sequence length="274" mass="30596">MQLYVSKDGQRYGPYTVEQLEEYLEQGYFTLQDHAICEGWEQWVTIDQLVELDEEPESPEPIELTTEEEPKETAIQPSEESGGDAEPTGDPMPEDATAKKSKKGKKRMLLIGAAGVGLVTAIAVAFFSFPRKEEEKPVKVVAKAEDSQPTAPADSEEKNESVQKTSEADAARLMAEQKAAKALEEAKAKAEAEKQAKREEEEHARRSGAALKLTPESTEGYKRIEVRLVEKSLMDKTDAGMNKSFQFADNLRFWPPFWSGPQKKEEDKDKDPAV</sequence>
<reference evidence="4" key="1">
    <citation type="submission" date="2018-05" db="EMBL/GenBank/DDBJ databases">
        <authorList>
            <person name="Lanie J.A."/>
            <person name="Ng W.-L."/>
            <person name="Kazmierczak K.M."/>
            <person name="Andrzejewski T.M."/>
            <person name="Davidsen T.M."/>
            <person name="Wayne K.J."/>
            <person name="Tettelin H."/>
            <person name="Glass J.I."/>
            <person name="Rusch D."/>
            <person name="Podicherti R."/>
            <person name="Tsui H.-C.T."/>
            <person name="Winkler M.E."/>
        </authorList>
    </citation>
    <scope>NUCLEOTIDE SEQUENCE</scope>
</reference>
<dbReference type="InterPro" id="IPR035445">
    <property type="entry name" value="GYF-like_dom_sf"/>
</dbReference>
<keyword evidence="2" id="KW-0472">Membrane</keyword>
<proteinExistence type="predicted"/>
<evidence type="ECO:0000256" key="1">
    <source>
        <dbReference type="SAM" id="MobiDB-lite"/>
    </source>
</evidence>
<dbReference type="Pfam" id="PF14237">
    <property type="entry name" value="GYF_2"/>
    <property type="match status" value="1"/>
</dbReference>
<evidence type="ECO:0000259" key="3">
    <source>
        <dbReference type="PROSITE" id="PS50829"/>
    </source>
</evidence>
<feature type="compositionally biased region" description="Basic and acidic residues" evidence="1">
    <location>
        <begin position="155"/>
        <end position="170"/>
    </location>
</feature>
<feature type="domain" description="GYF" evidence="3">
    <location>
        <begin position="1"/>
        <end position="53"/>
    </location>
</feature>
<dbReference type="InterPro" id="IPR003169">
    <property type="entry name" value="GYF"/>
</dbReference>
<gene>
    <name evidence="4" type="ORF">METZ01_LOCUS374822</name>
</gene>
<evidence type="ECO:0000256" key="2">
    <source>
        <dbReference type="SAM" id="Phobius"/>
    </source>
</evidence>
<dbReference type="SUPFAM" id="SSF55277">
    <property type="entry name" value="GYF domain"/>
    <property type="match status" value="1"/>
</dbReference>
<organism evidence="4">
    <name type="scientific">marine metagenome</name>
    <dbReference type="NCBI Taxonomy" id="408172"/>
    <lineage>
        <taxon>unclassified sequences</taxon>
        <taxon>metagenomes</taxon>
        <taxon>ecological metagenomes</taxon>
    </lineage>
</organism>
<keyword evidence="2" id="KW-0812">Transmembrane</keyword>
<dbReference type="AlphaFoldDB" id="A0A382TKK2"/>
<feature type="region of interest" description="Disordered" evidence="1">
    <location>
        <begin position="133"/>
        <end position="216"/>
    </location>
</feature>
<dbReference type="InterPro" id="IPR025640">
    <property type="entry name" value="GYF_2"/>
</dbReference>
<protein>
    <recommendedName>
        <fullName evidence="3">GYF domain-containing protein</fullName>
    </recommendedName>
</protein>
<evidence type="ECO:0000313" key="4">
    <source>
        <dbReference type="EMBL" id="SVD21968.1"/>
    </source>
</evidence>